<dbReference type="EMBL" id="RZNX01000008">
    <property type="protein sequence ID" value="RUT28985.1"/>
    <property type="molecule type" value="Genomic_DNA"/>
</dbReference>
<dbReference type="Pfam" id="PF07730">
    <property type="entry name" value="HisKA_3"/>
    <property type="match status" value="1"/>
</dbReference>
<gene>
    <name evidence="9" type="ORF">EJP77_16400</name>
</gene>
<feature type="transmembrane region" description="Helical" evidence="6">
    <location>
        <begin position="12"/>
        <end position="32"/>
    </location>
</feature>
<dbReference type="OrthoDB" id="9797605at2"/>
<evidence type="ECO:0000256" key="2">
    <source>
        <dbReference type="ARBA" id="ARBA00012438"/>
    </source>
</evidence>
<feature type="transmembrane region" description="Helical" evidence="6">
    <location>
        <begin position="39"/>
        <end position="58"/>
    </location>
</feature>
<evidence type="ECO:0000313" key="9">
    <source>
        <dbReference type="EMBL" id="RUT28985.1"/>
    </source>
</evidence>
<dbReference type="Gene3D" id="1.20.5.1930">
    <property type="match status" value="1"/>
</dbReference>
<dbReference type="RefSeq" id="WP_127200333.1">
    <property type="nucleotide sequence ID" value="NZ_RZNX01000008.1"/>
</dbReference>
<evidence type="ECO:0000313" key="10">
    <source>
        <dbReference type="Proteomes" id="UP000272464"/>
    </source>
</evidence>
<dbReference type="Pfam" id="PF02518">
    <property type="entry name" value="HATPase_c"/>
    <property type="match status" value="1"/>
</dbReference>
<dbReference type="EC" id="2.7.13.3" evidence="2"/>
<keyword evidence="3" id="KW-0808">Transferase</keyword>
<keyword evidence="4 9" id="KW-0418">Kinase</keyword>
<evidence type="ECO:0000259" key="8">
    <source>
        <dbReference type="Pfam" id="PF07730"/>
    </source>
</evidence>
<feature type="transmembrane region" description="Helical" evidence="6">
    <location>
        <begin position="136"/>
        <end position="153"/>
    </location>
</feature>
<dbReference type="GO" id="GO:0016020">
    <property type="term" value="C:membrane"/>
    <property type="evidence" value="ECO:0007669"/>
    <property type="project" value="InterPro"/>
</dbReference>
<keyword evidence="6" id="KW-0472">Membrane</keyword>
<reference evidence="9 10" key="1">
    <citation type="submission" date="2018-12" db="EMBL/GenBank/DDBJ databases">
        <authorList>
            <person name="Sun L."/>
            <person name="Chen Z."/>
        </authorList>
    </citation>
    <scope>NUCLEOTIDE SEQUENCE [LARGE SCALE GENOMIC DNA]</scope>
    <source>
        <strain evidence="9 10">3-5-3</strain>
    </source>
</reference>
<keyword evidence="6" id="KW-1133">Transmembrane helix</keyword>
<name>A0A3S1B5Z7_9BACL</name>
<dbReference type="InterPro" id="IPR036890">
    <property type="entry name" value="HATPase_C_sf"/>
</dbReference>
<keyword evidence="6" id="KW-0812">Transmembrane</keyword>
<comment type="catalytic activity">
    <reaction evidence="1">
        <text>ATP + protein L-histidine = ADP + protein N-phospho-L-histidine.</text>
        <dbReference type="EC" id="2.7.13.3"/>
    </reaction>
</comment>
<dbReference type="InterPro" id="IPR050482">
    <property type="entry name" value="Sensor_HK_TwoCompSys"/>
</dbReference>
<feature type="domain" description="Histidine kinase/HSP90-like ATPase" evidence="7">
    <location>
        <begin position="281"/>
        <end position="370"/>
    </location>
</feature>
<accession>A0A3S1B5Z7</accession>
<evidence type="ECO:0000256" key="5">
    <source>
        <dbReference type="ARBA" id="ARBA00023012"/>
    </source>
</evidence>
<evidence type="ECO:0000259" key="7">
    <source>
        <dbReference type="Pfam" id="PF02518"/>
    </source>
</evidence>
<dbReference type="SUPFAM" id="SSF55874">
    <property type="entry name" value="ATPase domain of HSP90 chaperone/DNA topoisomerase II/histidine kinase"/>
    <property type="match status" value="1"/>
</dbReference>
<dbReference type="Gene3D" id="3.30.565.10">
    <property type="entry name" value="Histidine kinase-like ATPase, C-terminal domain"/>
    <property type="match status" value="1"/>
</dbReference>
<proteinExistence type="predicted"/>
<evidence type="ECO:0000256" key="1">
    <source>
        <dbReference type="ARBA" id="ARBA00000085"/>
    </source>
</evidence>
<sequence>MSNSWGSPIPKRFNYFPLIWLVYLIYPAVSLADEPLRDMLIGYAVLALFIASYLRSFWYERGRLVFATVNMILTGYFCILFSNPGFLTMNFFSTAMLSMLVSTRQFWSGMGFLICTSAIALWISGSHTGAAEWVNILPPLIVLFVFPFFLRMFQNTRNLKSELNVAHEEIARLSKNEERQRIARDLHDTLGHTLSLITLKSELAEKLVLKKPEQAIQEVKDIQATSRAALKQVRELVSGMNALSIQGELNNTKAILEAAGIRISVSGEPQKLGAPPLVQNILGLCLREAINNVVKHSGADTCSILLGEDTHKITLTVTDNGTGAELGRPEGVSSGRGLLGMKERLELIQGTLIYSSIPGKGTTLSVKVPKVVKNQQLGGVS</sequence>
<feature type="domain" description="Signal transduction histidine kinase subgroup 3 dimerisation and phosphoacceptor" evidence="8">
    <location>
        <begin position="178"/>
        <end position="240"/>
    </location>
</feature>
<feature type="transmembrane region" description="Helical" evidence="6">
    <location>
        <begin position="106"/>
        <end position="124"/>
    </location>
</feature>
<dbReference type="PANTHER" id="PTHR24421">
    <property type="entry name" value="NITRATE/NITRITE SENSOR PROTEIN NARX-RELATED"/>
    <property type="match status" value="1"/>
</dbReference>
<evidence type="ECO:0000256" key="3">
    <source>
        <dbReference type="ARBA" id="ARBA00022679"/>
    </source>
</evidence>
<feature type="transmembrane region" description="Helical" evidence="6">
    <location>
        <begin position="64"/>
        <end position="86"/>
    </location>
</feature>
<dbReference type="PANTHER" id="PTHR24421:SF63">
    <property type="entry name" value="SENSOR HISTIDINE KINASE DESK"/>
    <property type="match status" value="1"/>
</dbReference>
<dbReference type="InterPro" id="IPR003594">
    <property type="entry name" value="HATPase_dom"/>
</dbReference>
<comment type="caution">
    <text evidence="9">The sequence shown here is derived from an EMBL/GenBank/DDBJ whole genome shotgun (WGS) entry which is preliminary data.</text>
</comment>
<dbReference type="GO" id="GO:0046983">
    <property type="term" value="F:protein dimerization activity"/>
    <property type="evidence" value="ECO:0007669"/>
    <property type="project" value="InterPro"/>
</dbReference>
<keyword evidence="10" id="KW-1185">Reference proteome</keyword>
<evidence type="ECO:0000256" key="6">
    <source>
        <dbReference type="SAM" id="Phobius"/>
    </source>
</evidence>
<dbReference type="Proteomes" id="UP000272464">
    <property type="component" value="Unassembled WGS sequence"/>
</dbReference>
<keyword evidence="5" id="KW-0902">Two-component regulatory system</keyword>
<dbReference type="CDD" id="cd16917">
    <property type="entry name" value="HATPase_UhpB-NarQ-NarX-like"/>
    <property type="match status" value="1"/>
</dbReference>
<organism evidence="9 10">
    <name type="scientific">Paenibacillus zeisoli</name>
    <dbReference type="NCBI Taxonomy" id="2496267"/>
    <lineage>
        <taxon>Bacteria</taxon>
        <taxon>Bacillati</taxon>
        <taxon>Bacillota</taxon>
        <taxon>Bacilli</taxon>
        <taxon>Bacillales</taxon>
        <taxon>Paenibacillaceae</taxon>
        <taxon>Paenibacillus</taxon>
    </lineage>
</organism>
<dbReference type="InterPro" id="IPR011712">
    <property type="entry name" value="Sig_transdc_His_kin_sub3_dim/P"/>
</dbReference>
<protein>
    <recommendedName>
        <fullName evidence="2">histidine kinase</fullName>
        <ecNumber evidence="2">2.7.13.3</ecNumber>
    </recommendedName>
</protein>
<evidence type="ECO:0000256" key="4">
    <source>
        <dbReference type="ARBA" id="ARBA00022777"/>
    </source>
</evidence>
<dbReference type="AlphaFoldDB" id="A0A3S1B5Z7"/>
<dbReference type="GO" id="GO:0000155">
    <property type="term" value="F:phosphorelay sensor kinase activity"/>
    <property type="evidence" value="ECO:0007669"/>
    <property type="project" value="InterPro"/>
</dbReference>